<dbReference type="EMBL" id="CP058560">
    <property type="protein sequence ID" value="QUH22546.1"/>
    <property type="molecule type" value="Genomic_DNA"/>
</dbReference>
<feature type="transmembrane region" description="Helical" evidence="1">
    <location>
        <begin position="30"/>
        <end position="53"/>
    </location>
</feature>
<name>A0A8T8K237_9EURY</name>
<dbReference type="GeneID" id="64819413"/>
<keyword evidence="1" id="KW-0472">Membrane</keyword>
<dbReference type="OrthoDB" id="69551at2157"/>
<keyword evidence="1" id="KW-0812">Transmembrane</keyword>
<keyword evidence="3" id="KW-1185">Reference proteome</keyword>
<evidence type="ECO:0000256" key="1">
    <source>
        <dbReference type="SAM" id="Phobius"/>
    </source>
</evidence>
<keyword evidence="1" id="KW-1133">Transmembrane helix</keyword>
<evidence type="ECO:0000313" key="3">
    <source>
        <dbReference type="Proteomes" id="UP000681041"/>
    </source>
</evidence>
<gene>
    <name evidence="2" type="ORF">HYG87_01575</name>
</gene>
<dbReference type="RefSeq" id="WP_211533490.1">
    <property type="nucleotide sequence ID" value="NZ_CP058560.1"/>
</dbReference>
<feature type="transmembrane region" description="Helical" evidence="1">
    <location>
        <begin position="7"/>
        <end position="24"/>
    </location>
</feature>
<organism evidence="2 3">
    <name type="scientific">Methanobacterium alkalithermotolerans</name>
    <dbReference type="NCBI Taxonomy" id="2731220"/>
    <lineage>
        <taxon>Archaea</taxon>
        <taxon>Methanobacteriati</taxon>
        <taxon>Methanobacteriota</taxon>
        <taxon>Methanomada group</taxon>
        <taxon>Methanobacteria</taxon>
        <taxon>Methanobacteriales</taxon>
        <taxon>Methanobacteriaceae</taxon>
        <taxon>Methanobacterium</taxon>
    </lineage>
</organism>
<protein>
    <submittedName>
        <fullName evidence="2">DUF788 domain-containing protein</fullName>
    </submittedName>
</protein>
<accession>A0A8T8K237</accession>
<evidence type="ECO:0000313" key="2">
    <source>
        <dbReference type="EMBL" id="QUH22546.1"/>
    </source>
</evidence>
<sequence>MTTLKVSSYAIFLLSISGIIYALVFNPADWIVYAISIVLIPTFILSLGLILMAQVKKEEEDERRNEPFIGY</sequence>
<dbReference type="AlphaFoldDB" id="A0A8T8K237"/>
<dbReference type="Proteomes" id="UP000681041">
    <property type="component" value="Chromosome"/>
</dbReference>
<proteinExistence type="predicted"/>
<dbReference type="KEGG" id="meme:HYG87_01575"/>
<reference evidence="2" key="1">
    <citation type="submission" date="2020-07" db="EMBL/GenBank/DDBJ databases">
        <title>Methanobacterium. sp. MethCan genome.</title>
        <authorList>
            <person name="Postec A."/>
            <person name="Quemeneur M."/>
        </authorList>
    </citation>
    <scope>NUCLEOTIDE SEQUENCE</scope>
    <source>
        <strain evidence="2">MethCAN</strain>
    </source>
</reference>